<feature type="region of interest" description="Disordered" evidence="1">
    <location>
        <begin position="1"/>
        <end position="29"/>
    </location>
</feature>
<reference evidence="2" key="2">
    <citation type="submission" date="2020-05" db="UniProtKB">
        <authorList>
            <consortium name="EnsemblMetazoa"/>
        </authorList>
    </citation>
    <scope>IDENTIFICATION</scope>
    <source>
        <strain evidence="2">maculatus3</strain>
    </source>
</reference>
<keyword evidence="3" id="KW-1185">Reference proteome</keyword>
<name>A0A182S5P2_9DIPT</name>
<feature type="compositionally biased region" description="Low complexity" evidence="1">
    <location>
        <begin position="525"/>
        <end position="544"/>
    </location>
</feature>
<reference evidence="3" key="1">
    <citation type="submission" date="2013-09" db="EMBL/GenBank/DDBJ databases">
        <title>The Genome Sequence of Anopheles maculatus species B.</title>
        <authorList>
            <consortium name="The Broad Institute Genomics Platform"/>
            <person name="Neafsey D.E."/>
            <person name="Besansky N."/>
            <person name="Howell P."/>
            <person name="Walton C."/>
            <person name="Young S.K."/>
            <person name="Zeng Q."/>
            <person name="Gargeya S."/>
            <person name="Fitzgerald M."/>
            <person name="Haas B."/>
            <person name="Abouelleil A."/>
            <person name="Allen A.W."/>
            <person name="Alvarado L."/>
            <person name="Arachchi H.M."/>
            <person name="Berlin A.M."/>
            <person name="Chapman S.B."/>
            <person name="Gainer-Dewar J."/>
            <person name="Goldberg J."/>
            <person name="Griggs A."/>
            <person name="Gujja S."/>
            <person name="Hansen M."/>
            <person name="Howarth C."/>
            <person name="Imamovic A."/>
            <person name="Ireland A."/>
            <person name="Larimer J."/>
            <person name="McCowan C."/>
            <person name="Murphy C."/>
            <person name="Pearson M."/>
            <person name="Poon T.W."/>
            <person name="Priest M."/>
            <person name="Roberts A."/>
            <person name="Saif S."/>
            <person name="Shea T."/>
            <person name="Sisk P."/>
            <person name="Sykes S."/>
            <person name="Wortman J."/>
            <person name="Nusbaum C."/>
            <person name="Birren B."/>
        </authorList>
    </citation>
    <scope>NUCLEOTIDE SEQUENCE [LARGE SCALE GENOMIC DNA]</scope>
    <source>
        <strain evidence="3">maculatus3</strain>
    </source>
</reference>
<feature type="compositionally biased region" description="Low complexity" evidence="1">
    <location>
        <begin position="560"/>
        <end position="570"/>
    </location>
</feature>
<feature type="compositionally biased region" description="Low complexity" evidence="1">
    <location>
        <begin position="196"/>
        <end position="206"/>
    </location>
</feature>
<organism evidence="2 3">
    <name type="scientific">Anopheles maculatus</name>
    <dbReference type="NCBI Taxonomy" id="74869"/>
    <lineage>
        <taxon>Eukaryota</taxon>
        <taxon>Metazoa</taxon>
        <taxon>Ecdysozoa</taxon>
        <taxon>Arthropoda</taxon>
        <taxon>Hexapoda</taxon>
        <taxon>Insecta</taxon>
        <taxon>Pterygota</taxon>
        <taxon>Neoptera</taxon>
        <taxon>Endopterygota</taxon>
        <taxon>Diptera</taxon>
        <taxon>Nematocera</taxon>
        <taxon>Culicoidea</taxon>
        <taxon>Culicidae</taxon>
        <taxon>Anophelinae</taxon>
        <taxon>Anopheles</taxon>
        <taxon>Anopheles maculatus group</taxon>
    </lineage>
</organism>
<protein>
    <submittedName>
        <fullName evidence="2">Uncharacterized protein</fullName>
    </submittedName>
</protein>
<dbReference type="EnsemblMetazoa" id="AMAM000153-RA">
    <property type="protein sequence ID" value="AMAM000153-PA"/>
    <property type="gene ID" value="AMAM000153"/>
</dbReference>
<feature type="region of interest" description="Disordered" evidence="1">
    <location>
        <begin position="303"/>
        <end position="331"/>
    </location>
</feature>
<feature type="compositionally biased region" description="Acidic residues" evidence="1">
    <location>
        <begin position="184"/>
        <end position="194"/>
    </location>
</feature>
<feature type="region of interest" description="Disordered" evidence="1">
    <location>
        <begin position="464"/>
        <end position="585"/>
    </location>
</feature>
<feature type="compositionally biased region" description="Basic and acidic residues" evidence="1">
    <location>
        <begin position="1"/>
        <end position="26"/>
    </location>
</feature>
<feature type="compositionally biased region" description="Basic residues" evidence="1">
    <location>
        <begin position="416"/>
        <end position="436"/>
    </location>
</feature>
<evidence type="ECO:0000256" key="1">
    <source>
        <dbReference type="SAM" id="MobiDB-lite"/>
    </source>
</evidence>
<evidence type="ECO:0000313" key="3">
    <source>
        <dbReference type="Proteomes" id="UP000075901"/>
    </source>
</evidence>
<proteinExistence type="predicted"/>
<feature type="region of interest" description="Disordered" evidence="1">
    <location>
        <begin position="368"/>
        <end position="443"/>
    </location>
</feature>
<evidence type="ECO:0000313" key="2">
    <source>
        <dbReference type="EnsemblMetazoa" id="AMAM000153-PA"/>
    </source>
</evidence>
<accession>A0A182S5P2</accession>
<sequence>MTFDIAKIRLEQEASRSDGGGKDGGGRKRVAYSAIKKDRLVPPTALASERKTSGDAMEIGEEIVEPQPGQEFLTCNAEDAVEASSMANSYGDEDSSGWSKHFSTRHSLAHRLQTAADGQPAALSEFDLMLQKINQSVPPMSHLDRIDQWRVTAEDLLHSIPTKAQIETTSAWSSAKRPYYYDDGSSDDDSDTLEDTAGASAAATASKDGPSTSSSAAAGGLQRCVKKRRPTDDVMVVPLDSPNTAISTPMTATLLLGMDDDNKGLDFRKRQVNPEIDKPIKQLEKMFPVKILMRKNYYKLPTRYRPGTDTEPPDGLRGVDESESSLPCSDGGRFKSNPYAYLLSRDEEEREKFLQYLRISPVFRTNKEQLTEDRKRMASGSSQAGKCGPVTADAAGGGSSEANSTIPAAHSSNPKTKSRPKVKQNKRKPTSKHRTHPSIIASSGLRGVRRLVLSSSLRSGKVIRYRNGGTHERPLAKSRRNSRPSVVAKKVCTSNARIEKNPARGKDVKKSEKDHQEEDVGNREQQQQQTATSSLPSTSSSASLIAKKGKSSADRHRCSVDSAVSSSTSAEMHEQQQLGNRSKECQTIESIPPEQAPAPAPIVNEGKRMRNPLNRADGEVLHLFLLDEQLVVVQRELVSFWRYSRLSVFLGVKQEWQRRAQIRRWTRDTEVDVQNAHRIVLNKQDPIYLEPRARNLGEDKSRICPLASIYVNAYYLDTVPIAKVAKVSEGNVPIAAAAVDDEENGSDEYEEMVRLKSFQLDTIKSSLDDIRFTPLPNTRDFLICWHEHVSELESRTGLCKYSLTADLQTLACIRDFMTVKQKLTTLKCINDKKLIGMGQTTVHIWCYESGFILHTVDMKMELGINVCCFLHIEEVSLAGNVRASGVNVRLFHIRQNNDNTLLMLQMHQPENAATSHNRRLMKVIALNLYKATWYVAHSYEIALASKR</sequence>
<dbReference type="VEuPathDB" id="VectorBase:AMAM000153"/>
<feature type="region of interest" description="Disordered" evidence="1">
    <location>
        <begin position="177"/>
        <end position="225"/>
    </location>
</feature>
<dbReference type="AlphaFoldDB" id="A0A182S5P2"/>
<feature type="compositionally biased region" description="Basic and acidic residues" evidence="1">
    <location>
        <begin position="497"/>
        <end position="522"/>
    </location>
</feature>
<dbReference type="Proteomes" id="UP000075901">
    <property type="component" value="Unassembled WGS sequence"/>
</dbReference>
<feature type="compositionally biased region" description="Polar residues" evidence="1">
    <location>
        <begin position="400"/>
        <end position="415"/>
    </location>
</feature>